<dbReference type="SUPFAM" id="SSF81296">
    <property type="entry name" value="E set domains"/>
    <property type="match status" value="1"/>
</dbReference>
<name>A0A8S3YVV3_9EUPU</name>
<keyword evidence="12" id="KW-1185">Reference proteome</keyword>
<dbReference type="InterPro" id="IPR008965">
    <property type="entry name" value="CBM2/CBM3_carb-bd_dom_sf"/>
</dbReference>
<dbReference type="OrthoDB" id="428480at2759"/>
<dbReference type="AlphaFoldDB" id="A0A8S3YVV3"/>
<dbReference type="InterPro" id="IPR017853">
    <property type="entry name" value="GH"/>
</dbReference>
<dbReference type="Pfam" id="PF03174">
    <property type="entry name" value="CHB_HEX_C"/>
    <property type="match status" value="1"/>
</dbReference>
<keyword evidence="9" id="KW-1133">Transmembrane helix</keyword>
<feature type="transmembrane region" description="Helical" evidence="9">
    <location>
        <begin position="854"/>
        <end position="876"/>
    </location>
</feature>
<dbReference type="PANTHER" id="PTHR22600">
    <property type="entry name" value="BETA-HEXOSAMINIDASE"/>
    <property type="match status" value="1"/>
</dbReference>
<dbReference type="GO" id="GO:0030247">
    <property type="term" value="F:polysaccharide binding"/>
    <property type="evidence" value="ECO:0007669"/>
    <property type="project" value="InterPro"/>
</dbReference>
<evidence type="ECO:0000256" key="6">
    <source>
        <dbReference type="ARBA" id="ARBA00030512"/>
    </source>
</evidence>
<dbReference type="GO" id="GO:0004563">
    <property type="term" value="F:beta-N-acetylhexosaminidase activity"/>
    <property type="evidence" value="ECO:0007669"/>
    <property type="project" value="UniProtKB-EC"/>
</dbReference>
<protein>
    <recommendedName>
        <fullName evidence="3">beta-N-acetylhexosaminidase</fullName>
        <ecNumber evidence="3">3.2.1.52</ecNumber>
    </recommendedName>
    <alternativeName>
        <fullName evidence="6">Beta-N-acetylhexosaminidase</fullName>
    </alternativeName>
    <alternativeName>
        <fullName evidence="7">N-acetyl-beta-glucosaminidase</fullName>
    </alternativeName>
</protein>
<dbReference type="SUPFAM" id="SSF49384">
    <property type="entry name" value="Carbohydrate-binding domain"/>
    <property type="match status" value="1"/>
</dbReference>
<dbReference type="SUPFAM" id="SSF51445">
    <property type="entry name" value="(Trans)glycosidases"/>
    <property type="match status" value="1"/>
</dbReference>
<evidence type="ECO:0000256" key="5">
    <source>
        <dbReference type="ARBA" id="ARBA00023295"/>
    </source>
</evidence>
<dbReference type="PANTHER" id="PTHR22600:SF57">
    <property type="entry name" value="BETA-N-ACETYLHEXOSAMINIDASE"/>
    <property type="match status" value="1"/>
</dbReference>
<dbReference type="Gene3D" id="2.60.40.290">
    <property type="match status" value="1"/>
</dbReference>
<dbReference type="InterPro" id="IPR015882">
    <property type="entry name" value="HEX_bac_N"/>
</dbReference>
<dbReference type="InterPro" id="IPR012291">
    <property type="entry name" value="CBM2_carb-bd_dom_sf"/>
</dbReference>
<evidence type="ECO:0000256" key="3">
    <source>
        <dbReference type="ARBA" id="ARBA00012663"/>
    </source>
</evidence>
<dbReference type="Gene3D" id="3.20.20.80">
    <property type="entry name" value="Glycosidases"/>
    <property type="match status" value="1"/>
</dbReference>
<evidence type="ECO:0000259" key="10">
    <source>
        <dbReference type="SMART" id="SM01081"/>
    </source>
</evidence>
<evidence type="ECO:0000313" key="12">
    <source>
        <dbReference type="Proteomes" id="UP000678393"/>
    </source>
</evidence>
<proteinExistence type="inferred from homology"/>
<evidence type="ECO:0000256" key="4">
    <source>
        <dbReference type="ARBA" id="ARBA00022801"/>
    </source>
</evidence>
<organism evidence="11 12">
    <name type="scientific">Candidula unifasciata</name>
    <dbReference type="NCBI Taxonomy" id="100452"/>
    <lineage>
        <taxon>Eukaryota</taxon>
        <taxon>Metazoa</taxon>
        <taxon>Spiralia</taxon>
        <taxon>Lophotrochozoa</taxon>
        <taxon>Mollusca</taxon>
        <taxon>Gastropoda</taxon>
        <taxon>Heterobranchia</taxon>
        <taxon>Euthyneura</taxon>
        <taxon>Panpulmonata</taxon>
        <taxon>Eupulmonata</taxon>
        <taxon>Stylommatophora</taxon>
        <taxon>Helicina</taxon>
        <taxon>Helicoidea</taxon>
        <taxon>Geomitridae</taxon>
        <taxon>Candidula</taxon>
    </lineage>
</organism>
<dbReference type="SUPFAM" id="SSF55545">
    <property type="entry name" value="beta-N-acetylhexosaminidase-like domain"/>
    <property type="match status" value="1"/>
</dbReference>
<evidence type="ECO:0000313" key="11">
    <source>
        <dbReference type="EMBL" id="CAG5118366.1"/>
    </source>
</evidence>
<dbReference type="InterPro" id="IPR029018">
    <property type="entry name" value="Hex-like_dom2"/>
</dbReference>
<dbReference type="InterPro" id="IPR004866">
    <property type="entry name" value="CHB/HEX_N_dom"/>
</dbReference>
<feature type="domain" description="Chitobiase/beta-hexosaminidases N-terminal" evidence="10">
    <location>
        <begin position="22"/>
        <end position="183"/>
    </location>
</feature>
<dbReference type="Pfam" id="PF00728">
    <property type="entry name" value="Glyco_hydro_20"/>
    <property type="match status" value="1"/>
</dbReference>
<evidence type="ECO:0000256" key="2">
    <source>
        <dbReference type="ARBA" id="ARBA00006285"/>
    </source>
</evidence>
<evidence type="ECO:0000256" key="9">
    <source>
        <dbReference type="SAM" id="Phobius"/>
    </source>
</evidence>
<keyword evidence="9" id="KW-0472">Membrane</keyword>
<dbReference type="SMART" id="SM01081">
    <property type="entry name" value="CHB_HEX"/>
    <property type="match status" value="1"/>
</dbReference>
<reference evidence="11" key="1">
    <citation type="submission" date="2021-04" db="EMBL/GenBank/DDBJ databases">
        <authorList>
            <consortium name="Molecular Ecology Group"/>
        </authorList>
    </citation>
    <scope>NUCLEOTIDE SEQUENCE</scope>
</reference>
<dbReference type="Pfam" id="PF03173">
    <property type="entry name" value="CHB_HEX"/>
    <property type="match status" value="1"/>
</dbReference>
<comment type="caution">
    <text evidence="11">The sequence shown here is derived from an EMBL/GenBank/DDBJ whole genome shotgun (WGS) entry which is preliminary data.</text>
</comment>
<dbReference type="InterPro" id="IPR015883">
    <property type="entry name" value="Glyco_hydro_20_cat"/>
</dbReference>
<dbReference type="PRINTS" id="PR00738">
    <property type="entry name" value="GLHYDRLASE20"/>
</dbReference>
<evidence type="ECO:0000256" key="1">
    <source>
        <dbReference type="ARBA" id="ARBA00001231"/>
    </source>
</evidence>
<comment type="catalytic activity">
    <reaction evidence="1">
        <text>Hydrolysis of terminal non-reducing N-acetyl-D-hexosamine residues in N-acetyl-beta-D-hexosaminides.</text>
        <dbReference type="EC" id="3.2.1.52"/>
    </reaction>
</comment>
<dbReference type="InterPro" id="IPR025705">
    <property type="entry name" value="Beta_hexosaminidase_sua/sub"/>
</dbReference>
<dbReference type="InterPro" id="IPR004867">
    <property type="entry name" value="CHB_C_dom"/>
</dbReference>
<gene>
    <name evidence="11" type="ORF">CUNI_LOCUS3924</name>
</gene>
<keyword evidence="9" id="KW-0812">Transmembrane</keyword>
<feature type="non-terminal residue" evidence="11">
    <location>
        <position position="879"/>
    </location>
</feature>
<dbReference type="Gene3D" id="3.30.379.10">
    <property type="entry name" value="Chitobiase/beta-hexosaminidase domain 2-like"/>
    <property type="match status" value="1"/>
</dbReference>
<feature type="active site" description="Proton donor" evidence="8">
    <location>
        <position position="529"/>
    </location>
</feature>
<evidence type="ECO:0000256" key="7">
    <source>
        <dbReference type="ARBA" id="ARBA00033000"/>
    </source>
</evidence>
<keyword evidence="4" id="KW-0378">Hydrolase</keyword>
<dbReference type="GO" id="GO:0030203">
    <property type="term" value="P:glycosaminoglycan metabolic process"/>
    <property type="evidence" value="ECO:0007669"/>
    <property type="project" value="TreeGrafter"/>
</dbReference>
<dbReference type="InterPro" id="IPR014756">
    <property type="entry name" value="Ig_E-set"/>
</dbReference>
<dbReference type="Proteomes" id="UP000678393">
    <property type="component" value="Unassembled WGS sequence"/>
</dbReference>
<sequence length="879" mass="100478">CNIHTRLHCAAISQDDLDHFSRNIQLNFTLLENSYFNQKLYQSEILLTNNGVRTLPSSGWEIYFSQPNVYPYPEGVEKPKYGVRFFFLMGNVYRMVPTDHFGKLKPGQRKAIRYISEHSNVALTDVHPNWYFASPGLDARVIENTADESLAFVSPYNSPAMWKRNTIANDNDYDRYNPLTAADRYHKLSAEDMGTNPNPVLPTPVQMPVYNPLSRINLMANTWVVVTAPLFANEAKYLCDVWRIQMVLKAPSSFYINFVEEEVETRVRGRTLPTHEAYDLKVESSTNTITIRASQPAGAFYAVQTLLSLAENNGSIPESHVIDAPRYAYRGILIDVARNFQSKEKIYRYLDVMAMYKLNKLHFHLTDDEGWRLAIPGLEELTELGATRCHDPSRTHCLLPFLGSGPLPGPPGTGYYSVEDYRDILRYATARHIEVIPEIDMPGHSHAAIKAMEARYRRLLALNVTEASRFLLSDLQDESEYLSVQAFADGAMNPCLKSTYTFINRVLNSLYAMHRDISPLRIFHFGGDEVPTGTWEKSPVCTRLRQSGITSDLKKYMVEQIANMTSLFGLDLAAWEDGVMSNTKPMRRELFPNRQVYVYAWNNVWEWGTMRRAYDFANSDFKVIVTPATNMYLDHPYEPDPREPGLYWATRFTDTKKVFASMPENLYMNADTFRSGRNITICKGDDSEQCPPLQKRENIEGIQGSLFGELLRTQSVTDYMLLPRLLALSERAWHEAPWESETSKERIYRAMEKDWKRFANTLGHKELARLDRLGYKYRIPPPGAVVENNVLRTSVTFPGLQVEISDNAGSSWRIVEASTQVDPEKDYLLRTRSAFGTRYSREISLFEDNNIASVPFTSIFVMAAGLTTSLFFVSLLHSV</sequence>
<dbReference type="GO" id="GO:0016020">
    <property type="term" value="C:membrane"/>
    <property type="evidence" value="ECO:0007669"/>
    <property type="project" value="TreeGrafter"/>
</dbReference>
<dbReference type="GO" id="GO:0005975">
    <property type="term" value="P:carbohydrate metabolic process"/>
    <property type="evidence" value="ECO:0007669"/>
    <property type="project" value="InterPro"/>
</dbReference>
<evidence type="ECO:0000256" key="8">
    <source>
        <dbReference type="PIRSR" id="PIRSR625705-1"/>
    </source>
</evidence>
<dbReference type="Pfam" id="PF02838">
    <property type="entry name" value="Glyco_hydro_20b"/>
    <property type="match status" value="1"/>
</dbReference>
<dbReference type="EC" id="3.2.1.52" evidence="3"/>
<keyword evidence="5" id="KW-0326">Glycosidase</keyword>
<dbReference type="InterPro" id="IPR013783">
    <property type="entry name" value="Ig-like_fold"/>
</dbReference>
<comment type="similarity">
    <text evidence="2">Belongs to the glycosyl hydrolase 20 family.</text>
</comment>
<dbReference type="EMBL" id="CAJHNH020000543">
    <property type="protein sequence ID" value="CAG5118366.1"/>
    <property type="molecule type" value="Genomic_DNA"/>
</dbReference>
<dbReference type="Gene3D" id="2.60.40.10">
    <property type="entry name" value="Immunoglobulins"/>
    <property type="match status" value="1"/>
</dbReference>
<accession>A0A8S3YVV3</accession>